<dbReference type="EMBL" id="CP033930">
    <property type="protein sequence ID" value="AZB20451.1"/>
    <property type="molecule type" value="Genomic_DNA"/>
</dbReference>
<dbReference type="GO" id="GO:0000725">
    <property type="term" value="P:recombinational repair"/>
    <property type="evidence" value="ECO:0007669"/>
    <property type="project" value="TreeGrafter"/>
</dbReference>
<organism evidence="7 8">
    <name type="scientific">Chryseobacterium indologenes</name>
    <name type="common">Flavobacterium indologenes</name>
    <dbReference type="NCBI Taxonomy" id="253"/>
    <lineage>
        <taxon>Bacteria</taxon>
        <taxon>Pseudomonadati</taxon>
        <taxon>Bacteroidota</taxon>
        <taxon>Flavobacteriia</taxon>
        <taxon>Flavobacteriales</taxon>
        <taxon>Weeksellaceae</taxon>
        <taxon>Chryseobacterium group</taxon>
        <taxon>Chryseobacterium</taxon>
    </lineage>
</organism>
<evidence type="ECO:0000256" key="4">
    <source>
        <dbReference type="ARBA" id="ARBA00022840"/>
    </source>
</evidence>
<dbReference type="GO" id="GO:0003677">
    <property type="term" value="F:DNA binding"/>
    <property type="evidence" value="ECO:0007669"/>
    <property type="project" value="InterPro"/>
</dbReference>
<dbReference type="Pfam" id="PF13245">
    <property type="entry name" value="AAA_19"/>
    <property type="match status" value="1"/>
</dbReference>
<evidence type="ECO:0000256" key="2">
    <source>
        <dbReference type="ARBA" id="ARBA00022801"/>
    </source>
</evidence>
<dbReference type="RefSeq" id="WP_123861351.1">
    <property type="nucleotide sequence ID" value="NZ_CP033930.1"/>
</dbReference>
<reference evidence="7 8" key="1">
    <citation type="submission" date="2018-11" db="EMBL/GenBank/DDBJ databases">
        <title>Proposal to divide the Flavobacteriaceae and reorganize its genera based on Amino Acid Identity values calculated from whole genome sequences.</title>
        <authorList>
            <person name="Nicholson A.C."/>
            <person name="Gulvik C.A."/>
            <person name="Whitney A.M."/>
            <person name="Humrighouse B.W."/>
            <person name="Bell M."/>
            <person name="Holmes B."/>
            <person name="Steigerwalt A.G."/>
            <person name="Villarma A."/>
            <person name="Sheth M."/>
            <person name="Batra D."/>
            <person name="Pryor J."/>
            <person name="Bernardet J.-F."/>
            <person name="Hugo C."/>
            <person name="Kampfer P."/>
            <person name="Newman J."/>
            <person name="McQuiston J.R."/>
        </authorList>
    </citation>
    <scope>NUCLEOTIDE SEQUENCE [LARGE SCALE GENOMIC DNA]</scope>
    <source>
        <strain evidence="7 8">H5559</strain>
    </source>
</reference>
<dbReference type="GO" id="GO:0043138">
    <property type="term" value="F:3'-5' DNA helicase activity"/>
    <property type="evidence" value="ECO:0007669"/>
    <property type="project" value="TreeGrafter"/>
</dbReference>
<dbReference type="GO" id="GO:0005829">
    <property type="term" value="C:cytosol"/>
    <property type="evidence" value="ECO:0007669"/>
    <property type="project" value="TreeGrafter"/>
</dbReference>
<feature type="binding site" evidence="5">
    <location>
        <begin position="29"/>
        <end position="36"/>
    </location>
    <ligand>
        <name>ATP</name>
        <dbReference type="ChEBI" id="CHEBI:30616"/>
    </ligand>
</feature>
<keyword evidence="1 5" id="KW-0547">Nucleotide-binding</keyword>
<protein>
    <submittedName>
        <fullName evidence="7">ATP-dependent helicase</fullName>
    </submittedName>
</protein>
<dbReference type="GO" id="GO:0016787">
    <property type="term" value="F:hydrolase activity"/>
    <property type="evidence" value="ECO:0007669"/>
    <property type="project" value="UniProtKB-UniRule"/>
</dbReference>
<proteinExistence type="predicted"/>
<sequence>MVEARLNLEPEVQAIFQSIDDGRNFLLSGGAGSGKTYSLVSVIRQVIAENPTVKVACMTYTNAAVKEIEERVNHKNLNVSTIHDFLWDNIKHFQKELKEAIISLANNEDVGKISIDDANPIPENYFNILPDGIQYKEFVRLREGIISHDELLIVANYLFEKYPKLSSIVKDKYKFIFIDEYQDTNKAVVDTFLAHFKKSERKNIIGFFGDAMQSIYEDGIGNLDEYKGDGVDTVNEIPKKQNRRNPQLVINLANKLRTDGITQEPSTDPNAPNMVEGVVKQGTVLFLHSNDGDISKVEKFLEENYSWNFNNSKETKELNLTHNLIAGKAGFRTLMDIYDDDPVLGLKSEILEKIKYNKKNNRPEIEINEDDTFDAVVDRFQLKNRQRQLKKDILLADPVKAELYNQLKDRLFSEVRKMYLSKDALIDDKKQDENDESKKGSKRDNLIKHLFKIQTNISLYQNKRYNEFLRATDYRFMVVSIAKKRELKENIESLINVRDKTIEDIITEANERGICIIDDKLLDFKEKKEYLYNRVKEVKFSEFQKLYEYLEGQTPFSTQHKTKGAEFDNVLVVLDNGGWNNYNFGNLFLETGSATVLDRTQKIFYVCCTRAKENLAVFFHNPDADVTAKAKVWFGEDNVIDIS</sequence>
<dbReference type="InterPro" id="IPR014016">
    <property type="entry name" value="UvrD-like_ATP-bd"/>
</dbReference>
<feature type="domain" description="UvrD-like helicase ATP-binding" evidence="6">
    <location>
        <begin position="8"/>
        <end position="259"/>
    </location>
</feature>
<dbReference type="PANTHER" id="PTHR11070">
    <property type="entry name" value="UVRD / RECB / PCRA DNA HELICASE FAMILY MEMBER"/>
    <property type="match status" value="1"/>
</dbReference>
<accession>A0AAD0Z0D9</accession>
<dbReference type="PANTHER" id="PTHR11070:SF3">
    <property type="entry name" value="DNA 3'-5' HELICASE"/>
    <property type="match status" value="1"/>
</dbReference>
<dbReference type="PROSITE" id="PS51198">
    <property type="entry name" value="UVRD_HELICASE_ATP_BIND"/>
    <property type="match status" value="1"/>
</dbReference>
<dbReference type="Proteomes" id="UP000269015">
    <property type="component" value="Chromosome"/>
</dbReference>
<keyword evidence="3 5" id="KW-0347">Helicase</keyword>
<keyword evidence="4 5" id="KW-0067">ATP-binding</keyword>
<dbReference type="SUPFAM" id="SSF52540">
    <property type="entry name" value="P-loop containing nucleoside triphosphate hydrolases"/>
    <property type="match status" value="1"/>
</dbReference>
<gene>
    <name evidence="7" type="ORF">EG352_05340</name>
</gene>
<evidence type="ECO:0000256" key="5">
    <source>
        <dbReference type="PROSITE-ProRule" id="PRU00560"/>
    </source>
</evidence>
<evidence type="ECO:0000256" key="1">
    <source>
        <dbReference type="ARBA" id="ARBA00022741"/>
    </source>
</evidence>
<dbReference type="InterPro" id="IPR027417">
    <property type="entry name" value="P-loop_NTPase"/>
</dbReference>
<evidence type="ECO:0000256" key="3">
    <source>
        <dbReference type="ARBA" id="ARBA00022806"/>
    </source>
</evidence>
<evidence type="ECO:0000313" key="8">
    <source>
        <dbReference type="Proteomes" id="UP000269015"/>
    </source>
</evidence>
<dbReference type="AlphaFoldDB" id="A0AAD0Z0D9"/>
<evidence type="ECO:0000259" key="6">
    <source>
        <dbReference type="PROSITE" id="PS51198"/>
    </source>
</evidence>
<dbReference type="InterPro" id="IPR000212">
    <property type="entry name" value="DNA_helicase_UvrD/REP"/>
</dbReference>
<dbReference type="GO" id="GO:0005524">
    <property type="term" value="F:ATP binding"/>
    <property type="evidence" value="ECO:0007669"/>
    <property type="project" value="UniProtKB-UniRule"/>
</dbReference>
<evidence type="ECO:0000313" key="7">
    <source>
        <dbReference type="EMBL" id="AZB20451.1"/>
    </source>
</evidence>
<name>A0AAD0Z0D9_CHRID</name>
<keyword evidence="2 5" id="KW-0378">Hydrolase</keyword>
<dbReference type="Gene3D" id="3.40.50.300">
    <property type="entry name" value="P-loop containing nucleotide triphosphate hydrolases"/>
    <property type="match status" value="2"/>
</dbReference>